<dbReference type="SUPFAM" id="SSF50800">
    <property type="entry name" value="PK beta-barrel domain-like"/>
    <property type="match status" value="1"/>
</dbReference>
<feature type="domain" description="MOSC" evidence="2">
    <location>
        <begin position="27"/>
        <end position="90"/>
    </location>
</feature>
<feature type="region of interest" description="Disordered" evidence="1">
    <location>
        <begin position="68"/>
        <end position="90"/>
    </location>
</feature>
<protein>
    <submittedName>
        <fullName evidence="3">MOSC domain-containing protein YiiM</fullName>
    </submittedName>
</protein>
<dbReference type="AlphaFoldDB" id="A0A7W7T445"/>
<organism evidence="3 4">
    <name type="scientific">Saccharothrix violaceirubra</name>
    <dbReference type="NCBI Taxonomy" id="413306"/>
    <lineage>
        <taxon>Bacteria</taxon>
        <taxon>Bacillati</taxon>
        <taxon>Actinomycetota</taxon>
        <taxon>Actinomycetes</taxon>
        <taxon>Pseudonocardiales</taxon>
        <taxon>Pseudonocardiaceae</taxon>
        <taxon>Saccharothrix</taxon>
    </lineage>
</organism>
<dbReference type="GO" id="GO:0003824">
    <property type="term" value="F:catalytic activity"/>
    <property type="evidence" value="ECO:0007669"/>
    <property type="project" value="InterPro"/>
</dbReference>
<dbReference type="InterPro" id="IPR011037">
    <property type="entry name" value="Pyrv_Knase-like_insert_dom_sf"/>
</dbReference>
<dbReference type="EMBL" id="JACHJS010000001">
    <property type="protein sequence ID" value="MBB4965697.1"/>
    <property type="molecule type" value="Genomic_DNA"/>
</dbReference>
<evidence type="ECO:0000259" key="2">
    <source>
        <dbReference type="PROSITE" id="PS51340"/>
    </source>
</evidence>
<dbReference type="Gene3D" id="2.40.33.20">
    <property type="entry name" value="PK beta-barrel domain-like"/>
    <property type="match status" value="1"/>
</dbReference>
<sequence>MGDGKILSVNVGQRRRVGFGTSGIAKRPVAGSVAVAVPGAGRSGLAGDFIGDARDHGGADRAVYAHAREDLDRWESTSGRRSPTGGSART</sequence>
<dbReference type="Proteomes" id="UP000542674">
    <property type="component" value="Unassembled WGS sequence"/>
</dbReference>
<dbReference type="InterPro" id="IPR052353">
    <property type="entry name" value="Benzoxazolinone_Detox_Enz"/>
</dbReference>
<accession>A0A7W7T445</accession>
<reference evidence="3 4" key="1">
    <citation type="submission" date="2020-08" db="EMBL/GenBank/DDBJ databases">
        <title>Sequencing the genomes of 1000 actinobacteria strains.</title>
        <authorList>
            <person name="Klenk H.-P."/>
        </authorList>
    </citation>
    <scope>NUCLEOTIDE SEQUENCE [LARGE SCALE GENOMIC DNA]</scope>
    <source>
        <strain evidence="3 4">DSM 45084</strain>
    </source>
</reference>
<dbReference type="RefSeq" id="WP_246445214.1">
    <property type="nucleotide sequence ID" value="NZ_BAABAI010000029.1"/>
</dbReference>
<evidence type="ECO:0000313" key="4">
    <source>
        <dbReference type="Proteomes" id="UP000542674"/>
    </source>
</evidence>
<proteinExistence type="predicted"/>
<dbReference type="InterPro" id="IPR005302">
    <property type="entry name" value="MoCF_Sase_C"/>
</dbReference>
<name>A0A7W7T445_9PSEU</name>
<evidence type="ECO:0000313" key="3">
    <source>
        <dbReference type="EMBL" id="MBB4965697.1"/>
    </source>
</evidence>
<keyword evidence="4" id="KW-1185">Reference proteome</keyword>
<feature type="compositionally biased region" description="Low complexity" evidence="1">
    <location>
        <begin position="76"/>
        <end position="90"/>
    </location>
</feature>
<evidence type="ECO:0000256" key="1">
    <source>
        <dbReference type="SAM" id="MobiDB-lite"/>
    </source>
</evidence>
<dbReference type="GO" id="GO:0030151">
    <property type="term" value="F:molybdenum ion binding"/>
    <property type="evidence" value="ECO:0007669"/>
    <property type="project" value="InterPro"/>
</dbReference>
<dbReference type="GO" id="GO:0030170">
    <property type="term" value="F:pyridoxal phosphate binding"/>
    <property type="evidence" value="ECO:0007669"/>
    <property type="project" value="InterPro"/>
</dbReference>
<dbReference type="PANTHER" id="PTHR30212:SF2">
    <property type="entry name" value="PROTEIN YIIM"/>
    <property type="match status" value="1"/>
</dbReference>
<dbReference type="PROSITE" id="PS51340">
    <property type="entry name" value="MOSC"/>
    <property type="match status" value="1"/>
</dbReference>
<gene>
    <name evidence="3" type="ORF">F4559_003056</name>
</gene>
<dbReference type="PANTHER" id="PTHR30212">
    <property type="entry name" value="PROTEIN YIIM"/>
    <property type="match status" value="1"/>
</dbReference>
<comment type="caution">
    <text evidence="3">The sequence shown here is derived from an EMBL/GenBank/DDBJ whole genome shotgun (WGS) entry which is preliminary data.</text>
</comment>